<feature type="transmembrane region" description="Helical" evidence="1">
    <location>
        <begin position="99"/>
        <end position="119"/>
    </location>
</feature>
<comment type="caution">
    <text evidence="2">The sequence shown here is derived from an EMBL/GenBank/DDBJ whole genome shotgun (WGS) entry which is preliminary data.</text>
</comment>
<organism evidence="2 3">
    <name type="scientific">Amycolatopsis endophytica</name>
    <dbReference type="NCBI Taxonomy" id="860233"/>
    <lineage>
        <taxon>Bacteria</taxon>
        <taxon>Bacillati</taxon>
        <taxon>Actinomycetota</taxon>
        <taxon>Actinomycetes</taxon>
        <taxon>Pseudonocardiales</taxon>
        <taxon>Pseudonocardiaceae</taxon>
        <taxon>Amycolatopsis</taxon>
    </lineage>
</organism>
<gene>
    <name evidence="2" type="ORF">HNR02_004131</name>
</gene>
<evidence type="ECO:0000256" key="1">
    <source>
        <dbReference type="SAM" id="Phobius"/>
    </source>
</evidence>
<proteinExistence type="predicted"/>
<dbReference type="RefSeq" id="WP_179774777.1">
    <property type="nucleotide sequence ID" value="NZ_JACCFK010000001.1"/>
</dbReference>
<keyword evidence="1" id="KW-1133">Transmembrane helix</keyword>
<evidence type="ECO:0000313" key="2">
    <source>
        <dbReference type="EMBL" id="NYI90808.1"/>
    </source>
</evidence>
<feature type="transmembrane region" description="Helical" evidence="1">
    <location>
        <begin position="72"/>
        <end position="93"/>
    </location>
</feature>
<accession>A0A853B6D7</accession>
<sequence>MTERRWRSTLGVLGVAHLVLAAWAAVSPRSFHAVLADFGPYDAHLVRDFAACAATFGTGLVIAAGRPAWRTPVLVTTALWTGLHALSHVADIANSDPALVGPLEAAALVVLTVVLVALARLSARAGSHPPQPPAHQVPGE</sequence>
<dbReference type="AlphaFoldDB" id="A0A853B6D7"/>
<feature type="transmembrane region" description="Helical" evidence="1">
    <location>
        <begin position="48"/>
        <end position="65"/>
    </location>
</feature>
<dbReference type="EMBL" id="JACCFK010000001">
    <property type="protein sequence ID" value="NYI90808.1"/>
    <property type="molecule type" value="Genomic_DNA"/>
</dbReference>
<keyword evidence="1" id="KW-0472">Membrane</keyword>
<name>A0A853B6D7_9PSEU</name>
<reference evidence="2 3" key="1">
    <citation type="submission" date="2020-07" db="EMBL/GenBank/DDBJ databases">
        <title>Sequencing the genomes of 1000 actinobacteria strains.</title>
        <authorList>
            <person name="Klenk H.-P."/>
        </authorList>
    </citation>
    <scope>NUCLEOTIDE SEQUENCE [LARGE SCALE GENOMIC DNA]</scope>
    <source>
        <strain evidence="2 3">DSM 104006</strain>
    </source>
</reference>
<dbReference type="Proteomes" id="UP000549616">
    <property type="component" value="Unassembled WGS sequence"/>
</dbReference>
<keyword evidence="1" id="KW-0812">Transmembrane</keyword>
<keyword evidence="3" id="KW-1185">Reference proteome</keyword>
<protein>
    <submittedName>
        <fullName evidence="2">Uncharacterized protein</fullName>
    </submittedName>
</protein>
<evidence type="ECO:0000313" key="3">
    <source>
        <dbReference type="Proteomes" id="UP000549616"/>
    </source>
</evidence>